<dbReference type="RefSeq" id="WP_092575044.1">
    <property type="nucleotide sequence ID" value="NZ_FMAF01000013.1"/>
</dbReference>
<dbReference type="InterPro" id="IPR046358">
    <property type="entry name" value="Flagellin_C"/>
</dbReference>
<dbReference type="Gene3D" id="1.20.1330.10">
    <property type="entry name" value="f41 fragment of flagellin, N-terminal domain"/>
    <property type="match status" value="1"/>
</dbReference>
<dbReference type="PANTHER" id="PTHR42792">
    <property type="entry name" value="FLAGELLIN"/>
    <property type="match status" value="1"/>
</dbReference>
<dbReference type="PRINTS" id="PR00207">
    <property type="entry name" value="FLAGELLIN"/>
</dbReference>
<name>A0A1C3WLA0_9HYPH</name>
<accession>A0A1C3WLA0</accession>
<sequence length="325" mass="34105">MSNVTTNRATSAALTVLRGVNKDLGVVQQQVSSGFRVQTASDDPTYWSMATTMRSDQSSLSTITDALGLGSSKVDTASTAMDNVVSLLTQIQTKLVSAKESGTNKDAVNADIQQLKGQLQSVTQSASFSGENWLYNADQQAATQQSVISNFTRGASGQISPVSINYDSSQTLMIDTVDPSRGLLTKNVDASTLDTSSSSTTARNYYLLAADSGTTPAGGTEIAISNSTTDAELTDMLNVTNSLLTSATAADSTLGLMKSRIDDQSSYISKLSDAIKSSVGDLVDTNMEEASVRQNALQTAQQMGVQSLSIANSMASKVLILLQGK</sequence>
<evidence type="ECO:0000259" key="4">
    <source>
        <dbReference type="Pfam" id="PF00669"/>
    </source>
</evidence>
<dbReference type="AlphaFoldDB" id="A0A1C3WLA0"/>
<keyword evidence="2 3" id="KW-0975">Bacterial flagellum</keyword>
<dbReference type="OrthoDB" id="8328560at2"/>
<dbReference type="GO" id="GO:0009288">
    <property type="term" value="C:bacterial-type flagellum"/>
    <property type="evidence" value="ECO:0007669"/>
    <property type="project" value="UniProtKB-SubCell"/>
</dbReference>
<gene>
    <name evidence="6" type="ORF">GA0061101_11323</name>
</gene>
<protein>
    <recommendedName>
        <fullName evidence="3">Flagellin</fullName>
    </recommendedName>
</protein>
<keyword evidence="6" id="KW-0966">Cell projection</keyword>
<dbReference type="EMBL" id="FMAF01000013">
    <property type="protein sequence ID" value="SCB40636.1"/>
    <property type="molecule type" value="Genomic_DNA"/>
</dbReference>
<evidence type="ECO:0000313" key="6">
    <source>
        <dbReference type="EMBL" id="SCB40636.1"/>
    </source>
</evidence>
<dbReference type="Pfam" id="PF00669">
    <property type="entry name" value="Flagellin_N"/>
    <property type="match status" value="1"/>
</dbReference>
<evidence type="ECO:0000256" key="2">
    <source>
        <dbReference type="ARBA" id="ARBA00023143"/>
    </source>
</evidence>
<feature type="domain" description="Flagellin C-terminal" evidence="5">
    <location>
        <begin position="239"/>
        <end position="322"/>
    </location>
</feature>
<keyword evidence="3" id="KW-0964">Secreted</keyword>
<dbReference type="SUPFAM" id="SSF64518">
    <property type="entry name" value="Phase 1 flagellin"/>
    <property type="match status" value="1"/>
</dbReference>
<reference evidence="6 7" key="1">
    <citation type="submission" date="2016-08" db="EMBL/GenBank/DDBJ databases">
        <authorList>
            <person name="Seilhamer J.J."/>
        </authorList>
    </citation>
    <scope>NUCLEOTIDE SEQUENCE [LARGE SCALE GENOMIC DNA]</scope>
    <source>
        <strain evidence="6 7">P1-7</strain>
    </source>
</reference>
<organism evidence="6 7">
    <name type="scientific">Rhizobium lusitanum</name>
    <dbReference type="NCBI Taxonomy" id="293958"/>
    <lineage>
        <taxon>Bacteria</taxon>
        <taxon>Pseudomonadati</taxon>
        <taxon>Pseudomonadota</taxon>
        <taxon>Alphaproteobacteria</taxon>
        <taxon>Hyphomicrobiales</taxon>
        <taxon>Rhizobiaceae</taxon>
        <taxon>Rhizobium/Agrobacterium group</taxon>
        <taxon>Rhizobium</taxon>
    </lineage>
</organism>
<comment type="similarity">
    <text evidence="1 3">Belongs to the bacterial flagellin family.</text>
</comment>
<dbReference type="PANTHER" id="PTHR42792:SF2">
    <property type="entry name" value="FLAGELLIN"/>
    <property type="match status" value="1"/>
</dbReference>
<evidence type="ECO:0000256" key="3">
    <source>
        <dbReference type="RuleBase" id="RU362073"/>
    </source>
</evidence>
<dbReference type="InterPro" id="IPR001029">
    <property type="entry name" value="Flagellin_N"/>
</dbReference>
<dbReference type="InterPro" id="IPR001492">
    <property type="entry name" value="Flagellin"/>
</dbReference>
<keyword evidence="6" id="KW-0282">Flagellum</keyword>
<comment type="function">
    <text evidence="3">Flagellin is the subunit protein which polymerizes to form the filaments of bacterial flagella.</text>
</comment>
<feature type="domain" description="Flagellin N-terminal" evidence="4">
    <location>
        <begin position="4"/>
        <end position="136"/>
    </location>
</feature>
<dbReference type="Pfam" id="PF00700">
    <property type="entry name" value="Flagellin_C"/>
    <property type="match status" value="1"/>
</dbReference>
<dbReference type="GO" id="GO:0005576">
    <property type="term" value="C:extracellular region"/>
    <property type="evidence" value="ECO:0007669"/>
    <property type="project" value="UniProtKB-SubCell"/>
</dbReference>
<evidence type="ECO:0000313" key="7">
    <source>
        <dbReference type="Proteomes" id="UP000199205"/>
    </source>
</evidence>
<keyword evidence="6" id="KW-0969">Cilium</keyword>
<evidence type="ECO:0000256" key="1">
    <source>
        <dbReference type="ARBA" id="ARBA00005709"/>
    </source>
</evidence>
<evidence type="ECO:0000259" key="5">
    <source>
        <dbReference type="Pfam" id="PF00700"/>
    </source>
</evidence>
<dbReference type="GO" id="GO:0005198">
    <property type="term" value="F:structural molecule activity"/>
    <property type="evidence" value="ECO:0007669"/>
    <property type="project" value="UniProtKB-UniRule"/>
</dbReference>
<proteinExistence type="inferred from homology"/>
<dbReference type="Proteomes" id="UP000199205">
    <property type="component" value="Unassembled WGS sequence"/>
</dbReference>
<comment type="subcellular location">
    <subcellularLocation>
        <location evidence="3">Secreted</location>
    </subcellularLocation>
    <subcellularLocation>
        <location evidence="3">Bacterial flagellum</location>
    </subcellularLocation>
</comment>